<evidence type="ECO:0000313" key="2">
    <source>
        <dbReference type="EMBL" id="GLC54780.1"/>
    </source>
</evidence>
<feature type="compositionally biased region" description="Polar residues" evidence="1">
    <location>
        <begin position="150"/>
        <end position="160"/>
    </location>
</feature>
<reference evidence="2 3" key="1">
    <citation type="journal article" date="2023" name="Commun. Biol.">
        <title>Reorganization of the ancestral sex-determining regions during the evolution of trioecy in Pleodorina starrii.</title>
        <authorList>
            <person name="Takahashi K."/>
            <person name="Suzuki S."/>
            <person name="Kawai-Toyooka H."/>
            <person name="Yamamoto K."/>
            <person name="Hamaji T."/>
            <person name="Ootsuki R."/>
            <person name="Yamaguchi H."/>
            <person name="Kawachi M."/>
            <person name="Higashiyama T."/>
            <person name="Nozaki H."/>
        </authorList>
    </citation>
    <scope>NUCLEOTIDE SEQUENCE [LARGE SCALE GENOMIC DNA]</scope>
    <source>
        <strain evidence="2 3">NIES-4479</strain>
    </source>
</reference>
<evidence type="ECO:0000256" key="1">
    <source>
        <dbReference type="SAM" id="MobiDB-lite"/>
    </source>
</evidence>
<accession>A0A9W6F3S8</accession>
<keyword evidence="3" id="KW-1185">Reference proteome</keyword>
<comment type="caution">
    <text evidence="2">The sequence shown here is derived from an EMBL/GenBank/DDBJ whole genome shotgun (WGS) entry which is preliminary data.</text>
</comment>
<dbReference type="EMBL" id="BRXU01000011">
    <property type="protein sequence ID" value="GLC54780.1"/>
    <property type="molecule type" value="Genomic_DNA"/>
</dbReference>
<feature type="region of interest" description="Disordered" evidence="1">
    <location>
        <begin position="219"/>
        <end position="238"/>
    </location>
</feature>
<dbReference type="AlphaFoldDB" id="A0A9W6F3S8"/>
<dbReference type="Proteomes" id="UP001165080">
    <property type="component" value="Unassembled WGS sequence"/>
</dbReference>
<gene>
    <name evidence="2" type="primary">PLEST006204</name>
    <name evidence="2" type="ORF">PLESTB_000905200</name>
</gene>
<organism evidence="2 3">
    <name type="scientific">Pleodorina starrii</name>
    <dbReference type="NCBI Taxonomy" id="330485"/>
    <lineage>
        <taxon>Eukaryota</taxon>
        <taxon>Viridiplantae</taxon>
        <taxon>Chlorophyta</taxon>
        <taxon>core chlorophytes</taxon>
        <taxon>Chlorophyceae</taxon>
        <taxon>CS clade</taxon>
        <taxon>Chlamydomonadales</taxon>
        <taxon>Volvocaceae</taxon>
        <taxon>Pleodorina</taxon>
    </lineage>
</organism>
<sequence length="238" mass="24452">MAGMLALGRAVGYAASKQAAWWLQPAIRSALPAFADAAAAHRAGGGLQARRGLATGNHPYYEMDKIKRTAEGRIDITGESGIAVPDEPGTGDMPHMTGSMPEMVEEEFRAPEAERVGAGIPPDLPDFYTGEAAPSARPTRSPPPGSGAATTSAQLDSSAHTGPHEGTQLHATGYGGPSQDYSHGAIPVVTDPMTGLASGSVAVADEATRRELGQAVIRGPGEEKVGVSSKQGQELEGM</sequence>
<name>A0A9W6F3S8_9CHLO</name>
<proteinExistence type="predicted"/>
<protein>
    <submittedName>
        <fullName evidence="2">Uncharacterized protein</fullName>
    </submittedName>
</protein>
<evidence type="ECO:0000313" key="3">
    <source>
        <dbReference type="Proteomes" id="UP001165080"/>
    </source>
</evidence>
<feature type="region of interest" description="Disordered" evidence="1">
    <location>
        <begin position="118"/>
        <end position="185"/>
    </location>
</feature>